<sequence>MNGRLERAAWGRFCGYSRDKGPRNILRLLGWNSIIYTYNDFSCTAREVIDIHPLDTQ</sequence>
<name>A0A1E3QPT8_9ASCO</name>
<evidence type="ECO:0000313" key="1">
    <source>
        <dbReference type="EMBL" id="ODQ79713.1"/>
    </source>
</evidence>
<dbReference type="EMBL" id="KV454431">
    <property type="protein sequence ID" value="ODQ79713.1"/>
    <property type="molecule type" value="Genomic_DNA"/>
</dbReference>
<dbReference type="AlphaFoldDB" id="A0A1E3QPT8"/>
<evidence type="ECO:0000313" key="2">
    <source>
        <dbReference type="Proteomes" id="UP000094336"/>
    </source>
</evidence>
<protein>
    <submittedName>
        <fullName evidence="1">Uncharacterized protein</fullName>
    </submittedName>
</protein>
<proteinExistence type="predicted"/>
<dbReference type="RefSeq" id="XP_018985041.1">
    <property type="nucleotide sequence ID" value="XM_019128800.1"/>
</dbReference>
<reference evidence="2" key="1">
    <citation type="submission" date="2016-05" db="EMBL/GenBank/DDBJ databases">
        <title>Comparative genomics of biotechnologically important yeasts.</title>
        <authorList>
            <consortium name="DOE Joint Genome Institute"/>
            <person name="Riley R."/>
            <person name="Haridas S."/>
            <person name="Wolfe K.H."/>
            <person name="Lopes M.R."/>
            <person name="Hittinger C.T."/>
            <person name="Goker M."/>
            <person name="Salamov A."/>
            <person name="Wisecaver J."/>
            <person name="Long T.M."/>
            <person name="Aerts A.L."/>
            <person name="Barry K."/>
            <person name="Choi C."/>
            <person name="Clum A."/>
            <person name="Coughlan A.Y."/>
            <person name="Deshpande S."/>
            <person name="Douglass A.P."/>
            <person name="Hanson S.J."/>
            <person name="Klenk H.-P."/>
            <person name="Labutti K."/>
            <person name="Lapidus A."/>
            <person name="Lindquist E."/>
            <person name="Lipzen A."/>
            <person name="Meier-Kolthoff J.P."/>
            <person name="Ohm R.A."/>
            <person name="Otillar R.P."/>
            <person name="Pangilinan J."/>
            <person name="Peng Y."/>
            <person name="Rokas A."/>
            <person name="Rosa C.A."/>
            <person name="Scheuner C."/>
            <person name="Sibirny A.A."/>
            <person name="Slot J.C."/>
            <person name="Stielow J.B."/>
            <person name="Sun H."/>
            <person name="Kurtzman C.P."/>
            <person name="Blackwell M."/>
            <person name="Grigoriev I.V."/>
            <person name="Jeffries T.W."/>
        </authorList>
    </citation>
    <scope>NUCLEOTIDE SEQUENCE [LARGE SCALE GENOMIC DNA]</scope>
    <source>
        <strain evidence="2">NRRL Y-12698</strain>
    </source>
</reference>
<dbReference type="GeneID" id="30146653"/>
<keyword evidence="2" id="KW-1185">Reference proteome</keyword>
<gene>
    <name evidence="1" type="ORF">BABINDRAFT_161425</name>
</gene>
<organism evidence="1 2">
    <name type="scientific">Babjeviella inositovora NRRL Y-12698</name>
    <dbReference type="NCBI Taxonomy" id="984486"/>
    <lineage>
        <taxon>Eukaryota</taxon>
        <taxon>Fungi</taxon>
        <taxon>Dikarya</taxon>
        <taxon>Ascomycota</taxon>
        <taxon>Saccharomycotina</taxon>
        <taxon>Pichiomycetes</taxon>
        <taxon>Serinales incertae sedis</taxon>
        <taxon>Babjeviella</taxon>
    </lineage>
</organism>
<dbReference type="Proteomes" id="UP000094336">
    <property type="component" value="Unassembled WGS sequence"/>
</dbReference>
<accession>A0A1E3QPT8</accession>